<reference evidence="4" key="1">
    <citation type="journal article" date="2019" name="Int. J. Syst. Evol. Microbiol.">
        <title>The Global Catalogue of Microorganisms (GCM) 10K type strain sequencing project: providing services to taxonomists for standard genome sequencing and annotation.</title>
        <authorList>
            <consortium name="The Broad Institute Genomics Platform"/>
            <consortium name="The Broad Institute Genome Sequencing Center for Infectious Disease"/>
            <person name="Wu L."/>
            <person name="Ma J."/>
        </authorList>
    </citation>
    <scope>NUCLEOTIDE SEQUENCE [LARGE SCALE GENOMIC DNA]</scope>
    <source>
        <strain evidence="4">KCTC 42644</strain>
    </source>
</reference>
<dbReference type="InterPro" id="IPR009956">
    <property type="entry name" value="Post-segregation_anti-tox_CcdA"/>
</dbReference>
<dbReference type="RefSeq" id="WP_380863999.1">
    <property type="nucleotide sequence ID" value="NZ_JBHRXV010000015.1"/>
</dbReference>
<evidence type="ECO:0000313" key="3">
    <source>
        <dbReference type="EMBL" id="MFC3714428.1"/>
    </source>
</evidence>
<dbReference type="Proteomes" id="UP001595615">
    <property type="component" value="Unassembled WGS sequence"/>
</dbReference>
<dbReference type="Pfam" id="PF07362">
    <property type="entry name" value="CcdA"/>
    <property type="match status" value="1"/>
</dbReference>
<evidence type="ECO:0000256" key="2">
    <source>
        <dbReference type="SAM" id="MobiDB-lite"/>
    </source>
</evidence>
<protein>
    <submittedName>
        <fullName evidence="3">Type II toxin-antitoxin system CcdA family antitoxin</fullName>
    </submittedName>
</protein>
<keyword evidence="4" id="KW-1185">Reference proteome</keyword>
<gene>
    <name evidence="3" type="ORF">ACFOMD_17810</name>
</gene>
<comment type="caution">
    <text evidence="3">The sequence shown here is derived from an EMBL/GenBank/DDBJ whole genome shotgun (WGS) entry which is preliminary data.</text>
</comment>
<organism evidence="3 4">
    <name type="scientific">Sphingoaurantiacus capsulatus</name>
    <dbReference type="NCBI Taxonomy" id="1771310"/>
    <lineage>
        <taxon>Bacteria</taxon>
        <taxon>Pseudomonadati</taxon>
        <taxon>Pseudomonadota</taxon>
        <taxon>Alphaproteobacteria</taxon>
        <taxon>Sphingomonadales</taxon>
        <taxon>Sphingosinicellaceae</taxon>
        <taxon>Sphingoaurantiacus</taxon>
    </lineage>
</organism>
<feature type="region of interest" description="Disordered" evidence="2">
    <location>
        <begin position="1"/>
        <end position="27"/>
    </location>
</feature>
<evidence type="ECO:0000313" key="4">
    <source>
        <dbReference type="Proteomes" id="UP001595615"/>
    </source>
</evidence>
<proteinExistence type="predicted"/>
<dbReference type="EMBL" id="JBHRXV010000015">
    <property type="protein sequence ID" value="MFC3714428.1"/>
    <property type="molecule type" value="Genomic_DNA"/>
</dbReference>
<evidence type="ECO:0000256" key="1">
    <source>
        <dbReference type="ARBA" id="ARBA00022649"/>
    </source>
</evidence>
<keyword evidence="1" id="KW-1277">Toxin-antitoxin system</keyword>
<name>A0ABV7XH78_9SPHN</name>
<accession>A0ABV7XH78</accession>
<sequence length="57" mass="6688">MPRLPRAPSTPSIGKQHDPASQRSRAQQWLDENREALEWSNDYVAKYGLPLARYRMF</sequence>